<evidence type="ECO:0000256" key="2">
    <source>
        <dbReference type="SAM" id="MobiDB-lite"/>
    </source>
</evidence>
<accession>A0A6M4IMD7</accession>
<sequence>MLASSFCSGITTVRTNRHSPMDMDLHASIIPFSTGSRATTPRRSRLTPAESVARASTGPSDDSDWPALASTGPQDDFEPRPRSETASRIFNCAIAVLMLIVASPIMLLTVIMIRLTSRGPVLYTQIRVGIDRRWNRTRALHERRREDLGGSPFTIFKFRSMRVDAEINGQAVWAKKDDDRVTPIGKFMRKTRIDELPQLLNVIRGDMNIVGPRPERPSIFVRLREQIDEYPVRQRVKPGITGLAQVSNPYDSCLDDVRKKVYFDIQYMKRQSLGEDMRIMLKTIPVMVFRIGSQ</sequence>
<dbReference type="KEGG" id="ggr:HKW67_12090"/>
<proteinExistence type="inferred from homology"/>
<evidence type="ECO:0000259" key="4">
    <source>
        <dbReference type="Pfam" id="PF02397"/>
    </source>
</evidence>
<dbReference type="PANTHER" id="PTHR30576:SF0">
    <property type="entry name" value="UNDECAPRENYL-PHOSPHATE N-ACETYLGALACTOSAMINYL 1-PHOSPHATE TRANSFERASE-RELATED"/>
    <property type="match status" value="1"/>
</dbReference>
<protein>
    <recommendedName>
        <fullName evidence="4">Bacterial sugar transferase domain-containing protein</fullName>
    </recommendedName>
</protein>
<comment type="similarity">
    <text evidence="1">Belongs to the bacterial sugar transferase family.</text>
</comment>
<dbReference type="InterPro" id="IPR003362">
    <property type="entry name" value="Bact_transf"/>
</dbReference>
<reference evidence="5 6" key="1">
    <citation type="submission" date="2020-05" db="EMBL/GenBank/DDBJ databases">
        <title>Complete genome sequence of Gemmatimonas greenlandica TET16.</title>
        <authorList>
            <person name="Zeng Y."/>
        </authorList>
    </citation>
    <scope>NUCLEOTIDE SEQUENCE [LARGE SCALE GENOMIC DNA]</scope>
    <source>
        <strain evidence="5 6">TET16</strain>
    </source>
</reference>
<evidence type="ECO:0000256" key="1">
    <source>
        <dbReference type="ARBA" id="ARBA00006464"/>
    </source>
</evidence>
<feature type="domain" description="Bacterial sugar transferase" evidence="4">
    <location>
        <begin position="88"/>
        <end position="288"/>
    </location>
</feature>
<dbReference type="RefSeq" id="WP_171225629.1">
    <property type="nucleotide sequence ID" value="NZ_CP053085.1"/>
</dbReference>
<feature type="transmembrane region" description="Helical" evidence="3">
    <location>
        <begin position="89"/>
        <end position="113"/>
    </location>
</feature>
<dbReference type="GO" id="GO:0016780">
    <property type="term" value="F:phosphotransferase activity, for other substituted phosphate groups"/>
    <property type="evidence" value="ECO:0007669"/>
    <property type="project" value="TreeGrafter"/>
</dbReference>
<feature type="region of interest" description="Disordered" evidence="2">
    <location>
        <begin position="34"/>
        <end position="82"/>
    </location>
</feature>
<keyword evidence="3" id="KW-1133">Transmembrane helix</keyword>
<name>A0A6M4IMD7_9BACT</name>
<evidence type="ECO:0000256" key="3">
    <source>
        <dbReference type="SAM" id="Phobius"/>
    </source>
</evidence>
<gene>
    <name evidence="5" type="ORF">HKW67_12090</name>
</gene>
<keyword evidence="3" id="KW-0812">Transmembrane</keyword>
<dbReference type="PANTHER" id="PTHR30576">
    <property type="entry name" value="COLANIC BIOSYNTHESIS UDP-GLUCOSE LIPID CARRIER TRANSFERASE"/>
    <property type="match status" value="1"/>
</dbReference>
<keyword evidence="3" id="KW-0472">Membrane</keyword>
<evidence type="ECO:0000313" key="5">
    <source>
        <dbReference type="EMBL" id="QJR36194.1"/>
    </source>
</evidence>
<keyword evidence="6" id="KW-1185">Reference proteome</keyword>
<dbReference type="AlphaFoldDB" id="A0A6M4IMD7"/>
<evidence type="ECO:0000313" key="6">
    <source>
        <dbReference type="Proteomes" id="UP000500938"/>
    </source>
</evidence>
<dbReference type="EMBL" id="CP053085">
    <property type="protein sequence ID" value="QJR36194.1"/>
    <property type="molecule type" value="Genomic_DNA"/>
</dbReference>
<organism evidence="5 6">
    <name type="scientific">Gemmatimonas groenlandica</name>
    <dbReference type="NCBI Taxonomy" id="2732249"/>
    <lineage>
        <taxon>Bacteria</taxon>
        <taxon>Pseudomonadati</taxon>
        <taxon>Gemmatimonadota</taxon>
        <taxon>Gemmatimonadia</taxon>
        <taxon>Gemmatimonadales</taxon>
        <taxon>Gemmatimonadaceae</taxon>
        <taxon>Gemmatimonas</taxon>
    </lineage>
</organism>
<dbReference type="Pfam" id="PF02397">
    <property type="entry name" value="Bac_transf"/>
    <property type="match status" value="1"/>
</dbReference>
<dbReference type="Proteomes" id="UP000500938">
    <property type="component" value="Chromosome"/>
</dbReference>